<feature type="domain" description="HNH nuclease" evidence="2">
    <location>
        <begin position="49"/>
        <end position="90"/>
    </location>
</feature>
<dbReference type="GO" id="GO:0004519">
    <property type="term" value="F:endonuclease activity"/>
    <property type="evidence" value="ECO:0007669"/>
    <property type="project" value="InterPro"/>
</dbReference>
<dbReference type="EMBL" id="CP048632">
    <property type="protein sequence ID" value="QIB39305.1"/>
    <property type="molecule type" value="Genomic_DNA"/>
</dbReference>
<dbReference type="InterPro" id="IPR044930">
    <property type="entry name" value="Homing_endonuclease_His-Me"/>
</dbReference>
<dbReference type="RefSeq" id="WP_164056523.1">
    <property type="nucleotide sequence ID" value="NZ_CP048632.1"/>
</dbReference>
<dbReference type="InterPro" id="IPR044925">
    <property type="entry name" value="His-Me_finger_sf"/>
</dbReference>
<organism evidence="3 4">
    <name type="scientific">Rhizobium oryzihabitans</name>
    <dbReference type="NCBI Taxonomy" id="2267833"/>
    <lineage>
        <taxon>Bacteria</taxon>
        <taxon>Pseudomonadati</taxon>
        <taxon>Pseudomonadota</taxon>
        <taxon>Alphaproteobacteria</taxon>
        <taxon>Hyphomicrobiales</taxon>
        <taxon>Rhizobiaceae</taxon>
        <taxon>Rhizobium/Agrobacterium group</taxon>
        <taxon>Rhizobium</taxon>
    </lineage>
</organism>
<evidence type="ECO:0000256" key="1">
    <source>
        <dbReference type="SAM" id="MobiDB-lite"/>
    </source>
</evidence>
<dbReference type="KEGG" id="roy:G3A56_15930"/>
<dbReference type="SUPFAM" id="SSF54060">
    <property type="entry name" value="His-Me finger endonucleases"/>
    <property type="match status" value="1"/>
</dbReference>
<evidence type="ECO:0000259" key="2">
    <source>
        <dbReference type="Pfam" id="PF13392"/>
    </source>
</evidence>
<protein>
    <recommendedName>
        <fullName evidence="2">HNH nuclease domain-containing protein</fullName>
    </recommendedName>
</protein>
<feature type="region of interest" description="Disordered" evidence="1">
    <location>
        <begin position="96"/>
        <end position="115"/>
    </location>
</feature>
<dbReference type="AlphaFoldDB" id="A0A7L5BKM4"/>
<gene>
    <name evidence="3" type="ORF">G3A56_15930</name>
</gene>
<dbReference type="Proteomes" id="UP000464865">
    <property type="component" value="Chromosome M15-11"/>
</dbReference>
<proteinExistence type="predicted"/>
<evidence type="ECO:0000313" key="4">
    <source>
        <dbReference type="Proteomes" id="UP000464865"/>
    </source>
</evidence>
<name>A0A7L5BKM4_9HYPH</name>
<keyword evidence="4" id="KW-1185">Reference proteome</keyword>
<sequence length="160" mass="17864">MLPEKRDIYARRIASSVVIDAAGCWIWQKKKSNNGYGEFAFGGGKNGRAHRVSYFAHIGEIPDGMDVCHRCDVRSCVNPDHLFLGTRSENLIDASKKNRVSREHQKKGSSHPASKLLEADVKEIRSRLSLGHSKASIARSFAVSDRVILLIARGQAWRHV</sequence>
<dbReference type="Pfam" id="PF13392">
    <property type="entry name" value="HNH_3"/>
    <property type="match status" value="1"/>
</dbReference>
<evidence type="ECO:0000313" key="3">
    <source>
        <dbReference type="EMBL" id="QIB39305.1"/>
    </source>
</evidence>
<dbReference type="InterPro" id="IPR003615">
    <property type="entry name" value="HNH_nuc"/>
</dbReference>
<reference evidence="3 4" key="1">
    <citation type="submission" date="2020-02" db="EMBL/GenBank/DDBJ databases">
        <title>Plant-Promoting Endophytic Bacterium Rhizobium oryzihabitans sp. nov., Isolated from the Root of Rice.</title>
        <authorList>
            <person name="zhao J."/>
            <person name="Zhang G."/>
        </authorList>
    </citation>
    <scope>NUCLEOTIDE SEQUENCE [LARGE SCALE GENOMIC DNA]</scope>
    <source>
        <strain evidence="3 4">M15</strain>
    </source>
</reference>
<accession>A0A7L5BKM4</accession>
<dbReference type="Gene3D" id="3.90.75.10">
    <property type="entry name" value="Homing Intron 3 (I-ppo) Encoded Endonuclease, Chain A"/>
    <property type="match status" value="1"/>
</dbReference>